<name>A0A0D7CN16_9ACTN</name>
<reference evidence="1 2" key="1">
    <citation type="submission" date="2014-09" db="EMBL/GenBank/DDBJ databases">
        <title>Draft genome sequence of Streptomyces natalensis ATCC 27448, producer of the antifungal pimaricin.</title>
        <authorList>
            <person name="Mendes M.V."/>
            <person name="Beites T."/>
            <person name="Pires S."/>
            <person name="Santos C.L."/>
            <person name="Moradas-Ferreira P."/>
        </authorList>
    </citation>
    <scope>NUCLEOTIDE SEQUENCE [LARGE SCALE GENOMIC DNA]</scope>
    <source>
        <strain evidence="1 2">ATCC 27448</strain>
    </source>
</reference>
<dbReference type="AlphaFoldDB" id="A0A0D7CN16"/>
<evidence type="ECO:0000313" key="1">
    <source>
        <dbReference type="EMBL" id="KIZ17639.1"/>
    </source>
</evidence>
<dbReference type="Proteomes" id="UP000032458">
    <property type="component" value="Unassembled WGS sequence"/>
</dbReference>
<comment type="caution">
    <text evidence="1">The sequence shown here is derived from an EMBL/GenBank/DDBJ whole genome shotgun (WGS) entry which is preliminary data.</text>
</comment>
<protein>
    <submittedName>
        <fullName evidence="1">Uncharacterized protein</fullName>
    </submittedName>
</protein>
<proteinExistence type="predicted"/>
<dbReference type="PATRIC" id="fig|1240678.4.peg.2436"/>
<gene>
    <name evidence="1" type="ORF">SNA_11585</name>
</gene>
<accession>A0A0D7CN16</accession>
<organism evidence="1 2">
    <name type="scientific">Streptomyces natalensis ATCC 27448</name>
    <dbReference type="NCBI Taxonomy" id="1240678"/>
    <lineage>
        <taxon>Bacteria</taxon>
        <taxon>Bacillati</taxon>
        <taxon>Actinomycetota</taxon>
        <taxon>Actinomycetes</taxon>
        <taxon>Kitasatosporales</taxon>
        <taxon>Streptomycetaceae</taxon>
        <taxon>Streptomyces</taxon>
    </lineage>
</organism>
<dbReference type="EMBL" id="JRKI01000017">
    <property type="protein sequence ID" value="KIZ17639.1"/>
    <property type="molecule type" value="Genomic_DNA"/>
</dbReference>
<keyword evidence="2" id="KW-1185">Reference proteome</keyword>
<evidence type="ECO:0000313" key="2">
    <source>
        <dbReference type="Proteomes" id="UP000032458"/>
    </source>
</evidence>
<sequence>METVDDSGTVLGQSFLTLNGAGEPAIAYQAQQGNRRAVMVARRRNGHWSHEDTGGAGLADGVPISIGIDSHDLPHLAYRGAGSHAIYAVSDGAAWSAEEIPTGGGVVVYDVATVSMQLYRRLWWGGDPDIDMPAVAYRDSNNHDQLTVALKPGGGSWQFSTADPSSTDALDGVSLAYDSSDSLRIAYVIGVNDGTDPFPERLKLAEVKPTVVEGDPPWPPPEFFTNVIDHDVRAVETVSMARNTSSTSLIAYADHKEGYVRAWISKFGQPGPTIESVVQGNGGASPRRPSAATGPGERAFVAYLDNGRIMLAQRAPDHSWSSQQVAPGGGWPSLAFGSDGTAHLAYGTGTLMYARGVGGHA</sequence>
<dbReference type="Gene3D" id="2.120.10.70">
    <property type="entry name" value="Fucose-specific lectin"/>
    <property type="match status" value="1"/>
</dbReference>